<dbReference type="RefSeq" id="XP_054852864.1">
    <property type="nucleotide sequence ID" value="XM_054996889.1"/>
</dbReference>
<evidence type="ECO:0000256" key="9">
    <source>
        <dbReference type="ARBA" id="ARBA00023098"/>
    </source>
</evidence>
<reference evidence="15" key="1">
    <citation type="submission" date="2025-08" db="UniProtKB">
        <authorList>
            <consortium name="RefSeq"/>
        </authorList>
    </citation>
    <scope>IDENTIFICATION</scope>
    <source>
        <tissue evidence="15">Blood</tissue>
    </source>
</reference>
<dbReference type="Proteomes" id="UP001190640">
    <property type="component" value="Chromosome 13"/>
</dbReference>
<dbReference type="SMART" id="SM00085">
    <property type="entry name" value="PA2c"/>
    <property type="match status" value="1"/>
</dbReference>
<evidence type="ECO:0000256" key="1">
    <source>
        <dbReference type="ARBA" id="ARBA00001913"/>
    </source>
</evidence>
<dbReference type="GO" id="GO:0006644">
    <property type="term" value="P:phospholipid metabolic process"/>
    <property type="evidence" value="ECO:0007669"/>
    <property type="project" value="InterPro"/>
</dbReference>
<comment type="function">
    <text evidence="2">PLA2 catalyzes the calcium-dependent hydrolysis of the 2-acyl groups in 3-sn-phosphoglycerides.</text>
</comment>
<feature type="domain" description="Phospholipase A2-like central" evidence="13">
    <location>
        <begin position="149"/>
        <end position="268"/>
    </location>
</feature>
<evidence type="ECO:0000313" key="15">
    <source>
        <dbReference type="RefSeq" id="XP_054852864.1"/>
    </source>
</evidence>
<accession>A0AA97KDC6</accession>
<name>A0AA97KDC6_EUBMA</name>
<evidence type="ECO:0000313" key="14">
    <source>
        <dbReference type="Proteomes" id="UP001190640"/>
    </source>
</evidence>
<dbReference type="PANTHER" id="PTHR12253">
    <property type="entry name" value="RH14732P"/>
    <property type="match status" value="1"/>
</dbReference>
<dbReference type="InterPro" id="IPR016090">
    <property type="entry name" value="PLA2-like_dom"/>
</dbReference>
<dbReference type="GO" id="GO:0050482">
    <property type="term" value="P:arachidonate secretion"/>
    <property type="evidence" value="ECO:0007669"/>
    <property type="project" value="InterPro"/>
</dbReference>
<feature type="compositionally biased region" description="Polar residues" evidence="11">
    <location>
        <begin position="356"/>
        <end position="372"/>
    </location>
</feature>
<sequence length="589" mass="65568">MASGRPWLLLALALALPLAAARGPWTRASTSCHMAATGSRARFRSFLWRRPDGAPPVLLQGAWDARGHLLGCAWRAEPALTASYRQSCAQLPVPGGGPLERAFWGPALRRDLEVLAEQKDSCWGAQRPGPSGGGRAKRAAAPAAGAGRRKRVRRGWTMPGTLWCGAGDSAGNFSELGVFQGPDVCCREHDQCEAQIAALGYKYGMRNYRFHTISHCDCDARFRQCLMSLNDTISNFIGISFFNLLEVPCFVLEESEECVEWHWWGGCKRYGPMPLAHLVEQNHYQPVLPFTENSDMAASPPPRPGRHRGKGRKRGRKNHRKRPGQEAAERQRLDQEQDRGQDLISPQIPVSRLDLNRSSQAPTSPRTISATRGTMALLPAFGATAEPGLLKTGATPSVEHLGTQPAHLNETRQPSVVMQTEKPFWVTSRHRYTTVPGSPAPSQSCNCYRRLDQCPYRIAPNEVKYHLHNLDFRTLFHCNCTRRLARFLRKTKGPNEVEEEVLSDYVSSSCFLFQAPPGCMAGEKEHLNCIDVGRAILAPARHLTNRLTRKQPGASFKVKRQERTPPGRPVQLYEKCMQLAKAPHPTMPR</sequence>
<dbReference type="AlphaFoldDB" id="A0AA97KDC6"/>
<keyword evidence="7" id="KW-0378">Hydrolase</keyword>
<feature type="compositionally biased region" description="Basic residues" evidence="11">
    <location>
        <begin position="304"/>
        <end position="322"/>
    </location>
</feature>
<evidence type="ECO:0000256" key="11">
    <source>
        <dbReference type="SAM" id="MobiDB-lite"/>
    </source>
</evidence>
<evidence type="ECO:0000256" key="4">
    <source>
        <dbReference type="ARBA" id="ARBA00013278"/>
    </source>
</evidence>
<dbReference type="GO" id="GO:0046872">
    <property type="term" value="F:metal ion binding"/>
    <property type="evidence" value="ECO:0007669"/>
    <property type="project" value="UniProtKB-KW"/>
</dbReference>
<dbReference type="CTD" id="50487"/>
<organism evidence="14 15">
    <name type="scientific">Eublepharis macularius</name>
    <name type="common">Leopard gecko</name>
    <name type="synonym">Cyrtodactylus macularius</name>
    <dbReference type="NCBI Taxonomy" id="481883"/>
    <lineage>
        <taxon>Eukaryota</taxon>
        <taxon>Metazoa</taxon>
        <taxon>Chordata</taxon>
        <taxon>Craniata</taxon>
        <taxon>Vertebrata</taxon>
        <taxon>Euteleostomi</taxon>
        <taxon>Lepidosauria</taxon>
        <taxon>Squamata</taxon>
        <taxon>Bifurcata</taxon>
        <taxon>Gekkota</taxon>
        <taxon>Eublepharidae</taxon>
        <taxon>Eublepharinae</taxon>
        <taxon>Eublepharis</taxon>
    </lineage>
</organism>
<dbReference type="KEGG" id="emc:129341610"/>
<evidence type="ECO:0000256" key="5">
    <source>
        <dbReference type="ARBA" id="ARBA00022525"/>
    </source>
</evidence>
<dbReference type="CDD" id="cd04704">
    <property type="entry name" value="PLA2_bee_venom_like"/>
    <property type="match status" value="1"/>
</dbReference>
<feature type="chain" id="PRO_5041714456" description="phospholipase A2" evidence="12">
    <location>
        <begin position="22"/>
        <end position="589"/>
    </location>
</feature>
<feature type="region of interest" description="Disordered" evidence="11">
    <location>
        <begin position="123"/>
        <end position="145"/>
    </location>
</feature>
<dbReference type="GO" id="GO:0004623">
    <property type="term" value="F:phospholipase A2 activity"/>
    <property type="evidence" value="ECO:0007669"/>
    <property type="project" value="UniProtKB-EC"/>
</dbReference>
<evidence type="ECO:0000256" key="8">
    <source>
        <dbReference type="ARBA" id="ARBA00022837"/>
    </source>
</evidence>
<gene>
    <name evidence="15" type="primary">PLA2G3</name>
</gene>
<evidence type="ECO:0000256" key="12">
    <source>
        <dbReference type="SAM" id="SignalP"/>
    </source>
</evidence>
<evidence type="ECO:0000259" key="13">
    <source>
        <dbReference type="SMART" id="SM00085"/>
    </source>
</evidence>
<comment type="cofactor">
    <cofactor evidence="1">
        <name>Ca(2+)</name>
        <dbReference type="ChEBI" id="CHEBI:29108"/>
    </cofactor>
</comment>
<keyword evidence="14" id="KW-1185">Reference proteome</keyword>
<keyword evidence="12" id="KW-0732">Signal</keyword>
<evidence type="ECO:0000256" key="6">
    <source>
        <dbReference type="ARBA" id="ARBA00022723"/>
    </source>
</evidence>
<dbReference type="InterPro" id="IPR033113">
    <property type="entry name" value="PLA2_histidine"/>
</dbReference>
<evidence type="ECO:0000256" key="10">
    <source>
        <dbReference type="ARBA" id="ARBA00023157"/>
    </source>
</evidence>
<evidence type="ECO:0000256" key="3">
    <source>
        <dbReference type="ARBA" id="ARBA00004613"/>
    </source>
</evidence>
<keyword evidence="9" id="KW-0443">Lipid metabolism</keyword>
<keyword evidence="8" id="KW-0106">Calcium</keyword>
<comment type="subcellular location">
    <subcellularLocation>
        <location evidence="3">Secreted</location>
    </subcellularLocation>
</comment>
<dbReference type="FunFam" id="1.20.90.10:FF:000002">
    <property type="entry name" value="Phospholipase A2 group III"/>
    <property type="match status" value="1"/>
</dbReference>
<proteinExistence type="predicted"/>
<dbReference type="GeneID" id="129341610"/>
<dbReference type="InterPro" id="IPR036444">
    <property type="entry name" value="PLipase_A2_dom_sf"/>
</dbReference>
<keyword evidence="10" id="KW-1015">Disulfide bond</keyword>
<evidence type="ECO:0000256" key="7">
    <source>
        <dbReference type="ARBA" id="ARBA00022801"/>
    </source>
</evidence>
<feature type="region of interest" description="Disordered" evidence="11">
    <location>
        <begin position="291"/>
        <end position="372"/>
    </location>
</feature>
<dbReference type="EC" id="3.1.1.4" evidence="4"/>
<keyword evidence="5" id="KW-0964">Secreted</keyword>
<evidence type="ECO:0000256" key="2">
    <source>
        <dbReference type="ARBA" id="ARBA00002163"/>
    </source>
</evidence>
<dbReference type="GO" id="GO:0005576">
    <property type="term" value="C:extracellular region"/>
    <property type="evidence" value="ECO:0007669"/>
    <property type="project" value="UniProtKB-SubCell"/>
</dbReference>
<protein>
    <recommendedName>
        <fullName evidence="4">phospholipase A2</fullName>
        <ecNumber evidence="4">3.1.1.4</ecNumber>
    </recommendedName>
</protein>
<feature type="compositionally biased region" description="Basic and acidic residues" evidence="11">
    <location>
        <begin position="323"/>
        <end position="341"/>
    </location>
</feature>
<dbReference type="Pfam" id="PF05826">
    <property type="entry name" value="Phospholip_A2_2"/>
    <property type="match status" value="2"/>
</dbReference>
<dbReference type="PROSITE" id="PS00118">
    <property type="entry name" value="PA2_HIS"/>
    <property type="match status" value="1"/>
</dbReference>
<dbReference type="SUPFAM" id="SSF48619">
    <property type="entry name" value="Phospholipase A2, PLA2"/>
    <property type="match status" value="2"/>
</dbReference>
<feature type="signal peptide" evidence="12">
    <location>
        <begin position="1"/>
        <end position="21"/>
    </location>
</feature>
<keyword evidence="6" id="KW-0479">Metal-binding</keyword>
<dbReference type="Gene3D" id="1.20.90.10">
    <property type="entry name" value="Phospholipase A2 domain"/>
    <property type="match status" value="2"/>
</dbReference>